<feature type="transmembrane region" description="Helical" evidence="1">
    <location>
        <begin position="67"/>
        <end position="88"/>
    </location>
</feature>
<dbReference type="EMBL" id="UYWY01020539">
    <property type="protein sequence ID" value="VDM41877.1"/>
    <property type="molecule type" value="Genomic_DNA"/>
</dbReference>
<keyword evidence="1" id="KW-1133">Transmembrane helix</keyword>
<sequence length="117" mass="13546">MAQTVQANLQDVEERMLDKYKRTAHRHIQWLADSGLKNGGEINETTGELACRNTRQGKVTVTDDRGIIFWEFSFVGMYFWVFTFPAASHFVAPYAAKLAQLMMCDACQMWLRMCHMM</sequence>
<reference evidence="2 3" key="2">
    <citation type="submission" date="2018-11" db="EMBL/GenBank/DDBJ databases">
        <authorList>
            <consortium name="Pathogen Informatics"/>
        </authorList>
    </citation>
    <scope>NUCLEOTIDE SEQUENCE [LARGE SCALE GENOMIC DNA]</scope>
</reference>
<keyword evidence="1" id="KW-0812">Transmembrane</keyword>
<keyword evidence="1" id="KW-0472">Membrane</keyword>
<dbReference type="AlphaFoldDB" id="A0A183UPY6"/>
<reference evidence="4" key="1">
    <citation type="submission" date="2016-06" db="UniProtKB">
        <authorList>
            <consortium name="WormBaseParasite"/>
        </authorList>
    </citation>
    <scope>IDENTIFICATION</scope>
</reference>
<keyword evidence="3" id="KW-1185">Reference proteome</keyword>
<gene>
    <name evidence="2" type="ORF">TCNE_LOCUS10556</name>
</gene>
<proteinExistence type="predicted"/>
<protein>
    <submittedName>
        <fullName evidence="4">SCP domain-containing protein</fullName>
    </submittedName>
</protein>
<evidence type="ECO:0000256" key="1">
    <source>
        <dbReference type="SAM" id="Phobius"/>
    </source>
</evidence>
<organism evidence="3 4">
    <name type="scientific">Toxocara canis</name>
    <name type="common">Canine roundworm</name>
    <dbReference type="NCBI Taxonomy" id="6265"/>
    <lineage>
        <taxon>Eukaryota</taxon>
        <taxon>Metazoa</taxon>
        <taxon>Ecdysozoa</taxon>
        <taxon>Nematoda</taxon>
        <taxon>Chromadorea</taxon>
        <taxon>Rhabditida</taxon>
        <taxon>Spirurina</taxon>
        <taxon>Ascaridomorpha</taxon>
        <taxon>Ascaridoidea</taxon>
        <taxon>Toxocaridae</taxon>
        <taxon>Toxocara</taxon>
    </lineage>
</organism>
<accession>A0A183UPY6</accession>
<dbReference type="WBParaSite" id="TCNE_0001055601-mRNA-1">
    <property type="protein sequence ID" value="TCNE_0001055601-mRNA-1"/>
    <property type="gene ID" value="TCNE_0001055601"/>
</dbReference>
<dbReference type="Proteomes" id="UP000050794">
    <property type="component" value="Unassembled WGS sequence"/>
</dbReference>
<evidence type="ECO:0000313" key="4">
    <source>
        <dbReference type="WBParaSite" id="TCNE_0001055601-mRNA-1"/>
    </source>
</evidence>
<name>A0A183UPY6_TOXCA</name>
<evidence type="ECO:0000313" key="3">
    <source>
        <dbReference type="Proteomes" id="UP000050794"/>
    </source>
</evidence>
<evidence type="ECO:0000313" key="2">
    <source>
        <dbReference type="EMBL" id="VDM41877.1"/>
    </source>
</evidence>